<dbReference type="Proteomes" id="UP001153332">
    <property type="component" value="Unassembled WGS sequence"/>
</dbReference>
<evidence type="ECO:0000313" key="2">
    <source>
        <dbReference type="Proteomes" id="UP001153332"/>
    </source>
</evidence>
<protein>
    <submittedName>
        <fullName evidence="1">Uncharacterized protein</fullName>
    </submittedName>
</protein>
<reference evidence="1" key="1">
    <citation type="submission" date="2022-12" db="EMBL/GenBank/DDBJ databases">
        <title>Genome Sequence of Lasiodiplodia mahajangana.</title>
        <authorList>
            <person name="Buettner E."/>
        </authorList>
    </citation>
    <scope>NUCLEOTIDE SEQUENCE</scope>
    <source>
        <strain evidence="1">VT137</strain>
    </source>
</reference>
<keyword evidence="2" id="KW-1185">Reference proteome</keyword>
<accession>A0ACC2JYA8</accession>
<evidence type="ECO:0000313" key="1">
    <source>
        <dbReference type="EMBL" id="KAJ8132268.1"/>
    </source>
</evidence>
<proteinExistence type="predicted"/>
<organism evidence="1 2">
    <name type="scientific">Lasiodiplodia mahajangana</name>
    <dbReference type="NCBI Taxonomy" id="1108764"/>
    <lineage>
        <taxon>Eukaryota</taxon>
        <taxon>Fungi</taxon>
        <taxon>Dikarya</taxon>
        <taxon>Ascomycota</taxon>
        <taxon>Pezizomycotina</taxon>
        <taxon>Dothideomycetes</taxon>
        <taxon>Dothideomycetes incertae sedis</taxon>
        <taxon>Botryosphaeriales</taxon>
        <taxon>Botryosphaeriaceae</taxon>
        <taxon>Lasiodiplodia</taxon>
    </lineage>
</organism>
<name>A0ACC2JYA8_9PEZI</name>
<sequence length="338" mass="34984">MRFSKAAALAAVATVAQAQRPDNTSICDYYTTALLKDNTADNQATLLTLVVNTVVIGNCEQLDPQFLLLLLGTNRCAPDTQPNVGIEVAGILAPGKYNGTDVNLLPYFTGELASSNRGGDHGVSVNFLDDGGAEPLKNNKPANTESSSQYFLLTHLYQFFGSLLGCSKQGMPGFDAYGGHASMYEVHKFMALDPYEVGYFITQVGLAAASFGVADSDVQAVGTALTSLFDYRCAPPTTVIPSQGAQLQSICIEETCPVAENATCASYQPVVEPSSVSSSESMSATPTASYSTSPGNATSTVPTGSYTSPNPTVIPTAGAAVNGLGLAAAAGGIVAFLL</sequence>
<comment type="caution">
    <text evidence="1">The sequence shown here is derived from an EMBL/GenBank/DDBJ whole genome shotgun (WGS) entry which is preliminary data.</text>
</comment>
<gene>
    <name evidence="1" type="ORF">O1611_g1353</name>
</gene>
<dbReference type="EMBL" id="JAPUUL010000156">
    <property type="protein sequence ID" value="KAJ8132268.1"/>
    <property type="molecule type" value="Genomic_DNA"/>
</dbReference>